<keyword evidence="8" id="KW-0720">Serine protease</keyword>
<evidence type="ECO:0000256" key="9">
    <source>
        <dbReference type="SAM" id="SignalP"/>
    </source>
</evidence>
<comment type="catalytic activity">
    <reaction evidence="1">
        <text>[L-4-(L-arginin-2-N-yl)aspartate](n) + H2O = [L-4-(L-arginin-2-N-yl)aspartate](n-1) + L-4-(L-arginin-2-N-yl)aspartate</text>
        <dbReference type="Rhea" id="RHEA:12845"/>
        <dbReference type="Rhea" id="RHEA-COMP:13728"/>
        <dbReference type="Rhea" id="RHEA-COMP:13734"/>
        <dbReference type="ChEBI" id="CHEBI:15377"/>
        <dbReference type="ChEBI" id="CHEBI:137986"/>
        <dbReference type="ChEBI" id="CHEBI:137991"/>
        <dbReference type="EC" id="3.4.15.6"/>
    </reaction>
</comment>
<dbReference type="GO" id="GO:0006508">
    <property type="term" value="P:proteolysis"/>
    <property type="evidence" value="ECO:0007669"/>
    <property type="project" value="UniProtKB-KW"/>
</dbReference>
<organism evidence="10 11">
    <name type="scientific">Saccharospirillum salsuginis</name>
    <dbReference type="NCBI Taxonomy" id="418750"/>
    <lineage>
        <taxon>Bacteria</taxon>
        <taxon>Pseudomonadati</taxon>
        <taxon>Pseudomonadota</taxon>
        <taxon>Gammaproteobacteria</taxon>
        <taxon>Oceanospirillales</taxon>
        <taxon>Saccharospirillaceae</taxon>
        <taxon>Saccharospirillum</taxon>
    </lineage>
</organism>
<comment type="similarity">
    <text evidence="3">Belongs to the peptidase S51 family.</text>
</comment>
<dbReference type="RefSeq" id="WP_189610762.1">
    <property type="nucleotide sequence ID" value="NZ_BMXR01000008.1"/>
</dbReference>
<evidence type="ECO:0000256" key="2">
    <source>
        <dbReference type="ARBA" id="ARBA00002039"/>
    </source>
</evidence>
<dbReference type="AlphaFoldDB" id="A0A918NDR4"/>
<dbReference type="PANTHER" id="PTHR36175">
    <property type="entry name" value="CYANOPHYCINASE"/>
    <property type="match status" value="1"/>
</dbReference>
<gene>
    <name evidence="10" type="ORF">GCM10007392_33450</name>
</gene>
<feature type="signal peptide" evidence="9">
    <location>
        <begin position="1"/>
        <end position="26"/>
    </location>
</feature>
<evidence type="ECO:0000256" key="3">
    <source>
        <dbReference type="ARBA" id="ARBA00006534"/>
    </source>
</evidence>
<comment type="function">
    <text evidence="2">Exopeptidase that catalyzes the hydrolytic cleavage of multi-L-arginyl-poly-L-aspartic acid (cyanophycin; a water-insoluble reserve polymer) into aspartate-arginine dipeptides.</text>
</comment>
<evidence type="ECO:0000256" key="7">
    <source>
        <dbReference type="ARBA" id="ARBA00022801"/>
    </source>
</evidence>
<dbReference type="NCBIfam" id="TIGR02069">
    <property type="entry name" value="cyanophycinase"/>
    <property type="match status" value="1"/>
</dbReference>
<accession>A0A918NDR4</accession>
<reference evidence="10" key="2">
    <citation type="submission" date="2020-09" db="EMBL/GenBank/DDBJ databases">
        <authorList>
            <person name="Sun Q."/>
            <person name="Kim S."/>
        </authorList>
    </citation>
    <scope>NUCLEOTIDE SEQUENCE</scope>
    <source>
        <strain evidence="10">KCTC 22169</strain>
    </source>
</reference>
<keyword evidence="6" id="KW-0645">Protease</keyword>
<dbReference type="InterPro" id="IPR029062">
    <property type="entry name" value="Class_I_gatase-like"/>
</dbReference>
<dbReference type="InterPro" id="IPR005320">
    <property type="entry name" value="Peptidase_S51"/>
</dbReference>
<dbReference type="EC" id="3.4.15.6" evidence="4"/>
<dbReference type="SUPFAM" id="SSF52317">
    <property type="entry name" value="Class I glutamine amidotransferase-like"/>
    <property type="match status" value="1"/>
</dbReference>
<name>A0A918NDR4_9GAMM</name>
<dbReference type="Pfam" id="PF03575">
    <property type="entry name" value="Peptidase_S51"/>
    <property type="match status" value="1"/>
</dbReference>
<evidence type="ECO:0000256" key="4">
    <source>
        <dbReference type="ARBA" id="ARBA00013115"/>
    </source>
</evidence>
<evidence type="ECO:0000256" key="1">
    <source>
        <dbReference type="ARBA" id="ARBA00001092"/>
    </source>
</evidence>
<keyword evidence="11" id="KW-1185">Reference proteome</keyword>
<dbReference type="GO" id="GO:0008236">
    <property type="term" value="F:serine-type peptidase activity"/>
    <property type="evidence" value="ECO:0007669"/>
    <property type="project" value="UniProtKB-KW"/>
</dbReference>
<keyword evidence="7" id="KW-0378">Hydrolase</keyword>
<dbReference type="Proteomes" id="UP000626148">
    <property type="component" value="Unassembled WGS sequence"/>
</dbReference>
<dbReference type="GO" id="GO:0008241">
    <property type="term" value="F:peptidyl-dipeptidase activity"/>
    <property type="evidence" value="ECO:0007669"/>
    <property type="project" value="UniProtKB-EC"/>
</dbReference>
<dbReference type="Gene3D" id="3.40.50.880">
    <property type="match status" value="1"/>
</dbReference>
<reference evidence="10" key="1">
    <citation type="journal article" date="2014" name="Int. J. Syst. Evol. Microbiol.">
        <title>Complete genome sequence of Corynebacterium casei LMG S-19264T (=DSM 44701T), isolated from a smear-ripened cheese.</title>
        <authorList>
            <consortium name="US DOE Joint Genome Institute (JGI-PGF)"/>
            <person name="Walter F."/>
            <person name="Albersmeier A."/>
            <person name="Kalinowski J."/>
            <person name="Ruckert C."/>
        </authorList>
    </citation>
    <scope>NUCLEOTIDE SEQUENCE</scope>
    <source>
        <strain evidence="10">KCTC 22169</strain>
    </source>
</reference>
<evidence type="ECO:0000313" key="11">
    <source>
        <dbReference type="Proteomes" id="UP000626148"/>
    </source>
</evidence>
<evidence type="ECO:0000256" key="5">
    <source>
        <dbReference type="ARBA" id="ARBA00015719"/>
    </source>
</evidence>
<keyword evidence="9" id="KW-0732">Signal</keyword>
<comment type="caution">
    <text evidence="10">The sequence shown here is derived from an EMBL/GenBank/DDBJ whole genome shotgun (WGS) entry which is preliminary data.</text>
</comment>
<sequence>MKTTLARCALALSACALSTLSNPGLAEENTPQGSLLAVGGALESSNTAVYEAFIELAGGEDKAKIGILPAASGKPSKYARLFEEDLIRYGLSGDQVELIPIAVKDDSSTDDLDESTWIGNASDETLAETVAGYTGIWFVGGDQTRITQALLPDGERTPVLDALHTVYDNGGVIGGTSAGAAMMSDVMIASGDSLGALLNGFTEEYGSMDEQESGPVHASAGLGFFPGGVIDQHFDRKARLGRLIAVNHHYRDDYPLGFGIDENSAMVYRAATDSIEAIGYGGVTMVDVRNMNADTVQGLPHWTGIRLSFLQGGDRYQVSSDTFTINDKKYDTVGYEYINVPNPMNTGVFSRNPNYKDLITYDLVDNKAATEVVSYDFNAEGRGFKVRFYQDDRTTGWWNYLDGLKDNYSAVRVLMDITPVEVTVSELE</sequence>
<protein>
    <recommendedName>
        <fullName evidence="5">Cyanophycinase</fullName>
        <ecNumber evidence="4">3.4.15.6</ecNumber>
    </recommendedName>
</protein>
<dbReference type="PANTHER" id="PTHR36175:SF1">
    <property type="entry name" value="CYANOPHYCINASE"/>
    <property type="match status" value="1"/>
</dbReference>
<dbReference type="CDD" id="cd03145">
    <property type="entry name" value="GAT1_cyanophycinase"/>
    <property type="match status" value="1"/>
</dbReference>
<feature type="chain" id="PRO_5038070816" description="Cyanophycinase" evidence="9">
    <location>
        <begin position="27"/>
        <end position="428"/>
    </location>
</feature>
<dbReference type="EMBL" id="BMXR01000008">
    <property type="protein sequence ID" value="GGX62857.1"/>
    <property type="molecule type" value="Genomic_DNA"/>
</dbReference>
<proteinExistence type="inferred from homology"/>
<evidence type="ECO:0000256" key="6">
    <source>
        <dbReference type="ARBA" id="ARBA00022670"/>
    </source>
</evidence>
<evidence type="ECO:0000313" key="10">
    <source>
        <dbReference type="EMBL" id="GGX62857.1"/>
    </source>
</evidence>
<dbReference type="InterPro" id="IPR011811">
    <property type="entry name" value="Peptidase_S51_cyanophycinase"/>
</dbReference>
<evidence type="ECO:0000256" key="8">
    <source>
        <dbReference type="ARBA" id="ARBA00022825"/>
    </source>
</evidence>